<accession>A0ABS0GSI2</accession>
<dbReference type="Proteomes" id="UP000638560">
    <property type="component" value="Unassembled WGS sequence"/>
</dbReference>
<dbReference type="EMBL" id="JADPUN010000101">
    <property type="protein sequence ID" value="MBF9129014.1"/>
    <property type="molecule type" value="Genomic_DNA"/>
</dbReference>
<gene>
    <name evidence="2" type="ORF">I0C86_08450</name>
</gene>
<dbReference type="PANTHER" id="PTHR21310">
    <property type="entry name" value="AMINOGLYCOSIDE PHOSPHOTRANSFERASE-RELATED-RELATED"/>
    <property type="match status" value="1"/>
</dbReference>
<comment type="caution">
    <text evidence="2">The sequence shown here is derived from an EMBL/GenBank/DDBJ whole genome shotgun (WGS) entry which is preliminary data.</text>
</comment>
<dbReference type="Pfam" id="PF01636">
    <property type="entry name" value="APH"/>
    <property type="match status" value="1"/>
</dbReference>
<evidence type="ECO:0000313" key="2">
    <source>
        <dbReference type="EMBL" id="MBF9129014.1"/>
    </source>
</evidence>
<dbReference type="InterPro" id="IPR051678">
    <property type="entry name" value="AGP_Transferase"/>
</dbReference>
<evidence type="ECO:0000313" key="3">
    <source>
        <dbReference type="Proteomes" id="UP000638560"/>
    </source>
</evidence>
<name>A0ABS0GSI2_9ACTN</name>
<feature type="domain" description="Aminoglycoside phosphotransferase" evidence="1">
    <location>
        <begin position="55"/>
        <end position="289"/>
    </location>
</feature>
<dbReference type="SUPFAM" id="SSF56112">
    <property type="entry name" value="Protein kinase-like (PK-like)"/>
    <property type="match status" value="1"/>
</dbReference>
<evidence type="ECO:0000259" key="1">
    <source>
        <dbReference type="Pfam" id="PF01636"/>
    </source>
</evidence>
<dbReference type="InterPro" id="IPR011009">
    <property type="entry name" value="Kinase-like_dom_sf"/>
</dbReference>
<sequence>MDRRGHPPPAQIGRRHRVTVGGLRPDEVPIDAALVRRLVAAQFPQWAELPVRSVARSGMDNATYRLGEEMSVRLPRVPRWAGQVEREQRWLPRLAPHLPLAVPVPLAEGRPDEGFPFPWSVYCWLDGENATLDRITEPHRAAVELAEFIAALQRIDPTGGPPPEWSNGFRGVPMGDDRDSAVVEPRIRDRIAALAGLADTDALTAVFDAALAAPARAAPPVWVHGDPAPANMLVRDGRLTAVIDFGTLAVGDPAVDMIAAWTFLDAATRDVFRATLAVDDATWARGRGWGLTGVLPDPAVLADPVHAAPARRRLDDIVADHRQYG</sequence>
<keyword evidence="3" id="KW-1185">Reference proteome</keyword>
<protein>
    <submittedName>
        <fullName evidence="2">Aminoglycoside phosphotransferase family protein</fullName>
    </submittedName>
</protein>
<organism evidence="2 3">
    <name type="scientific">Plantactinospora alkalitolerans</name>
    <dbReference type="NCBI Taxonomy" id="2789879"/>
    <lineage>
        <taxon>Bacteria</taxon>
        <taxon>Bacillati</taxon>
        <taxon>Actinomycetota</taxon>
        <taxon>Actinomycetes</taxon>
        <taxon>Micromonosporales</taxon>
        <taxon>Micromonosporaceae</taxon>
        <taxon>Plantactinospora</taxon>
    </lineage>
</organism>
<reference evidence="2 3" key="1">
    <citation type="submission" date="2020-11" db="EMBL/GenBank/DDBJ databases">
        <title>A novel isolate from a Black sea contaminated sediment with potential to produce alkanes: Plantactinospora alkalitolerans sp. nov.</title>
        <authorList>
            <person name="Carro L."/>
            <person name="Veyisoglu A."/>
            <person name="Guven K."/>
            <person name="Schumann P."/>
            <person name="Klenk H.-P."/>
            <person name="Sahin N."/>
        </authorList>
    </citation>
    <scope>NUCLEOTIDE SEQUENCE [LARGE SCALE GENOMIC DNA]</scope>
    <source>
        <strain evidence="2 3">S1510</strain>
    </source>
</reference>
<proteinExistence type="predicted"/>
<dbReference type="PANTHER" id="PTHR21310:SF42">
    <property type="entry name" value="BIFUNCTIONAL AAC_APH"/>
    <property type="match status" value="1"/>
</dbReference>
<dbReference type="CDD" id="cd05155">
    <property type="entry name" value="APH_ChoK_like_1"/>
    <property type="match status" value="1"/>
</dbReference>
<dbReference type="Gene3D" id="3.30.200.20">
    <property type="entry name" value="Phosphorylase Kinase, domain 1"/>
    <property type="match status" value="1"/>
</dbReference>
<dbReference type="InterPro" id="IPR002575">
    <property type="entry name" value="Aminoglycoside_PTrfase"/>
</dbReference>
<dbReference type="Gene3D" id="3.90.1200.10">
    <property type="match status" value="1"/>
</dbReference>